<dbReference type="SMART" id="SM00487">
    <property type="entry name" value="DEXDc"/>
    <property type="match status" value="1"/>
</dbReference>
<dbReference type="PANTHER" id="PTHR47959:SF1">
    <property type="entry name" value="ATP-DEPENDENT RNA HELICASE DBPA"/>
    <property type="match status" value="1"/>
</dbReference>
<proteinExistence type="inferred from homology"/>
<evidence type="ECO:0000256" key="1">
    <source>
        <dbReference type="ARBA" id="ARBA00022741"/>
    </source>
</evidence>
<keyword evidence="1" id="KW-0547">Nucleotide-binding</keyword>
<keyword evidence="3 8" id="KW-0347">Helicase</keyword>
<dbReference type="Proteomes" id="UP000262954">
    <property type="component" value="Unassembled WGS sequence"/>
</dbReference>
<sequence length="440" mass="50147">MTSKNILFERLNNKLGITTLNEMQLATLRYSEKEKDIILISPTGSGKTIAFLLPVLQGLDPLCKEIQALILVPSRELAMQINSISHSISSGYKINCCYGGQPIKSEIKSLQQNPAILIGTPGRILDHIDHGRINVSSVKVLVLDEFDKCLELGFQEQMEAIIKHISGICKRILTSATEGEIPEFTGLKTPEKIYFEKKESDKRLSLYSVISPEPDKLKSLETLLRNLSPGPVLIFCNHRESTERIGSFLSEQHIFNEVFHGGMEQTRREKALCRFKNGSSNIFISTDLASRGLDIPEIKHVIHYHLPINEETFIHRNGRTARMFAEGNAYLLINSAENIPEYIQKKQPERFNLSVNIDRLELPPMNTLYIGKGKKEKLNKVDIVGFLIQKGELYKEDIGMIDIKDHYSYVAINRKKINRTLRLIRKEKIKNMKSKYEIAR</sequence>
<keyword evidence="4" id="KW-0067">ATP-binding</keyword>
<evidence type="ECO:0000256" key="2">
    <source>
        <dbReference type="ARBA" id="ARBA00022801"/>
    </source>
</evidence>
<dbReference type="InterPro" id="IPR001650">
    <property type="entry name" value="Helicase_C-like"/>
</dbReference>
<dbReference type="CDD" id="cd18787">
    <property type="entry name" value="SF2_C_DEAD"/>
    <property type="match status" value="1"/>
</dbReference>
<dbReference type="InterPro" id="IPR014001">
    <property type="entry name" value="Helicase_ATP-bd"/>
</dbReference>
<dbReference type="PANTHER" id="PTHR47959">
    <property type="entry name" value="ATP-DEPENDENT RNA HELICASE RHLE-RELATED"/>
    <property type="match status" value="1"/>
</dbReference>
<evidence type="ECO:0000256" key="3">
    <source>
        <dbReference type="ARBA" id="ARBA00022806"/>
    </source>
</evidence>
<feature type="domain" description="Helicase ATP-binding" evidence="6">
    <location>
        <begin position="28"/>
        <end position="177"/>
    </location>
</feature>
<accession>A0A354LYW4</accession>
<protein>
    <submittedName>
        <fullName evidence="8">Helicase</fullName>
    </submittedName>
</protein>
<evidence type="ECO:0000259" key="6">
    <source>
        <dbReference type="PROSITE" id="PS51192"/>
    </source>
</evidence>
<dbReference type="InterPro" id="IPR012677">
    <property type="entry name" value="Nucleotide-bd_a/b_plait_sf"/>
</dbReference>
<dbReference type="InterPro" id="IPR027417">
    <property type="entry name" value="P-loop_NTPase"/>
</dbReference>
<dbReference type="RefSeq" id="WP_039927909.1">
    <property type="nucleotide sequence ID" value="NZ_CABKQP010000002.1"/>
</dbReference>
<dbReference type="Pfam" id="PF00270">
    <property type="entry name" value="DEAD"/>
    <property type="match status" value="1"/>
</dbReference>
<dbReference type="InterPro" id="IPR044742">
    <property type="entry name" value="DEAD/DEAH_RhlB"/>
</dbReference>
<dbReference type="PROSITE" id="PS51194">
    <property type="entry name" value="HELICASE_CTER"/>
    <property type="match status" value="1"/>
</dbReference>
<name>A0A354LYW4_9BACT</name>
<comment type="similarity">
    <text evidence="5">Belongs to the DEAD box helicase family.</text>
</comment>
<dbReference type="GO" id="GO:0003724">
    <property type="term" value="F:RNA helicase activity"/>
    <property type="evidence" value="ECO:0007669"/>
    <property type="project" value="TreeGrafter"/>
</dbReference>
<evidence type="ECO:0000256" key="5">
    <source>
        <dbReference type="ARBA" id="ARBA00038437"/>
    </source>
</evidence>
<dbReference type="SUPFAM" id="SSF52540">
    <property type="entry name" value="P-loop containing nucleoside triphosphate hydrolases"/>
    <property type="match status" value="1"/>
</dbReference>
<reference evidence="8 9" key="1">
    <citation type="journal article" date="2018" name="Nat. Biotechnol.">
        <title>A standardized bacterial taxonomy based on genome phylogeny substantially revises the tree of life.</title>
        <authorList>
            <person name="Parks D.H."/>
            <person name="Chuvochina M."/>
            <person name="Waite D.W."/>
            <person name="Rinke C."/>
            <person name="Skarshewski A."/>
            <person name="Chaumeil P.A."/>
            <person name="Hugenholtz P."/>
        </authorList>
    </citation>
    <scope>NUCLEOTIDE SEQUENCE [LARGE SCALE GENOMIC DNA]</scope>
    <source>
        <strain evidence="8">UBA11482</strain>
    </source>
</reference>
<comment type="caution">
    <text evidence="8">The sequence shown here is derived from an EMBL/GenBank/DDBJ whole genome shotgun (WGS) entry which is preliminary data.</text>
</comment>
<dbReference type="InterPro" id="IPR005580">
    <property type="entry name" value="DbpA/CsdA_RNA-bd_dom"/>
</dbReference>
<dbReference type="PROSITE" id="PS51192">
    <property type="entry name" value="HELICASE_ATP_BIND_1"/>
    <property type="match status" value="1"/>
</dbReference>
<dbReference type="Gene3D" id="3.30.70.330">
    <property type="match status" value="1"/>
</dbReference>
<dbReference type="Gene3D" id="3.40.50.300">
    <property type="entry name" value="P-loop containing nucleotide triphosphate hydrolases"/>
    <property type="match status" value="2"/>
</dbReference>
<gene>
    <name evidence="8" type="ORF">DDY73_00465</name>
</gene>
<feature type="domain" description="Helicase C-terminal" evidence="7">
    <location>
        <begin position="219"/>
        <end position="368"/>
    </location>
</feature>
<dbReference type="InterPro" id="IPR050079">
    <property type="entry name" value="DEAD_box_RNA_helicase"/>
</dbReference>
<dbReference type="Pfam" id="PF00271">
    <property type="entry name" value="Helicase_C"/>
    <property type="match status" value="1"/>
</dbReference>
<dbReference type="InterPro" id="IPR011545">
    <property type="entry name" value="DEAD/DEAH_box_helicase_dom"/>
</dbReference>
<dbReference type="GO" id="GO:0016787">
    <property type="term" value="F:hydrolase activity"/>
    <property type="evidence" value="ECO:0007669"/>
    <property type="project" value="UniProtKB-KW"/>
</dbReference>
<evidence type="ECO:0000259" key="7">
    <source>
        <dbReference type="PROSITE" id="PS51194"/>
    </source>
</evidence>
<evidence type="ECO:0000313" key="8">
    <source>
        <dbReference type="EMBL" id="HBJ07453.1"/>
    </source>
</evidence>
<evidence type="ECO:0000256" key="4">
    <source>
        <dbReference type="ARBA" id="ARBA00022840"/>
    </source>
</evidence>
<dbReference type="EMBL" id="DNWC01000009">
    <property type="protein sequence ID" value="HBJ07453.1"/>
    <property type="molecule type" value="Genomic_DNA"/>
</dbReference>
<evidence type="ECO:0000313" key="9">
    <source>
        <dbReference type="Proteomes" id="UP000262954"/>
    </source>
</evidence>
<dbReference type="Pfam" id="PF03880">
    <property type="entry name" value="DbpA"/>
    <property type="match status" value="1"/>
</dbReference>
<dbReference type="GO" id="GO:0005524">
    <property type="term" value="F:ATP binding"/>
    <property type="evidence" value="ECO:0007669"/>
    <property type="project" value="UniProtKB-KW"/>
</dbReference>
<dbReference type="CDD" id="cd00268">
    <property type="entry name" value="DEADc"/>
    <property type="match status" value="1"/>
</dbReference>
<organism evidence="8 9">
    <name type="scientific">Coprobacter fastidiosus</name>
    <dbReference type="NCBI Taxonomy" id="1099853"/>
    <lineage>
        <taxon>Bacteria</taxon>
        <taxon>Pseudomonadati</taxon>
        <taxon>Bacteroidota</taxon>
        <taxon>Bacteroidia</taxon>
        <taxon>Bacteroidales</taxon>
        <taxon>Barnesiellaceae</taxon>
        <taxon>Coprobacter</taxon>
    </lineage>
</organism>
<dbReference type="GO" id="GO:0003676">
    <property type="term" value="F:nucleic acid binding"/>
    <property type="evidence" value="ECO:0007669"/>
    <property type="project" value="InterPro"/>
</dbReference>
<keyword evidence="2" id="KW-0378">Hydrolase</keyword>
<dbReference type="AlphaFoldDB" id="A0A354LYW4"/>
<dbReference type="SMART" id="SM00490">
    <property type="entry name" value="HELICc"/>
    <property type="match status" value="1"/>
</dbReference>
<dbReference type="GO" id="GO:0005829">
    <property type="term" value="C:cytosol"/>
    <property type="evidence" value="ECO:0007669"/>
    <property type="project" value="TreeGrafter"/>
</dbReference>